<dbReference type="PANTHER" id="PTHR40086">
    <property type="entry name" value="PHOSPHOTRANSFERASE YTMP-RELATED"/>
    <property type="match status" value="1"/>
</dbReference>
<organism evidence="1 2">
    <name type="scientific">Candidatus Rickettsiella isopodorum</name>
    <dbReference type="NCBI Taxonomy" id="1225476"/>
    <lineage>
        <taxon>Bacteria</taxon>
        <taxon>Pseudomonadati</taxon>
        <taxon>Pseudomonadota</taxon>
        <taxon>Gammaproteobacteria</taxon>
        <taxon>Legionellales</taxon>
        <taxon>Coxiellaceae</taxon>
        <taxon>Rickettsiella</taxon>
    </lineage>
</organism>
<dbReference type="OrthoDB" id="179763at2"/>
<sequence>MQSQLSNTVAEKKNNLLYQMLSDLIIEKEGAKLLNKNLLIQLLILKIYQPSKFKEIKGGYSNNTYYYAEENLVLRFPKAYNPLFPELSIEVQNLIQAKLLNLTPLKTIAYYSKYSLLVTEFIPSYQSFSAADFKNPCKLISLAHLVKKLHYSQVKFKKNSETAISFIDESSQCFQNIQPILNKKDYQILKKLLGIRSFLTRLKCLKVPSHGDLHHFNVIEMNGRLQLIDWELSSMEDPAYDISRLFCVTGLNTKQKEIFLETYKNSYNIILSELDVKNLIKRIFLHESLNYFSIVIWARYAMPFFYKDKQILLKEAIKRYKEKETLIRY</sequence>
<dbReference type="AlphaFoldDB" id="A0A1J8NIL8"/>
<dbReference type="Pfam" id="PF01633">
    <property type="entry name" value="Choline_kinase"/>
    <property type="match status" value="1"/>
</dbReference>
<dbReference type="Gene3D" id="3.90.1200.10">
    <property type="match status" value="1"/>
</dbReference>
<dbReference type="SUPFAM" id="SSF56112">
    <property type="entry name" value="Protein kinase-like (PK-like)"/>
    <property type="match status" value="1"/>
</dbReference>
<dbReference type="RefSeq" id="WP_071662269.1">
    <property type="nucleotide sequence ID" value="NZ_LUKY01000032.1"/>
</dbReference>
<dbReference type="EMBL" id="LUKY01000032">
    <property type="protein sequence ID" value="OIZ95008.1"/>
    <property type="molecule type" value="Genomic_DNA"/>
</dbReference>
<dbReference type="PANTHER" id="PTHR40086:SF1">
    <property type="entry name" value="CELL CYCLE REGULATOR CCRZ"/>
    <property type="match status" value="1"/>
</dbReference>
<proteinExistence type="predicted"/>
<evidence type="ECO:0000313" key="1">
    <source>
        <dbReference type="EMBL" id="OIZ95008.1"/>
    </source>
</evidence>
<protein>
    <recommendedName>
        <fullName evidence="3">Aminoglycoside phosphotransferase domain-containing protein</fullName>
    </recommendedName>
</protein>
<name>A0A1J8NIL8_9COXI</name>
<evidence type="ECO:0000313" key="2">
    <source>
        <dbReference type="Proteomes" id="UP000183924"/>
    </source>
</evidence>
<keyword evidence="2" id="KW-1185">Reference proteome</keyword>
<accession>A0A1J8NIL8</accession>
<dbReference type="STRING" id="1225476.A1D18_02580"/>
<comment type="caution">
    <text evidence="1">The sequence shown here is derived from an EMBL/GenBank/DDBJ whole genome shotgun (WGS) entry which is preliminary data.</text>
</comment>
<dbReference type="InterPro" id="IPR052077">
    <property type="entry name" value="CcrZ_PhaseVar_Mediator"/>
</dbReference>
<dbReference type="Proteomes" id="UP000183924">
    <property type="component" value="Unassembled WGS sequence"/>
</dbReference>
<gene>
    <name evidence="1" type="ORF">A1D18_02580</name>
</gene>
<dbReference type="InterPro" id="IPR011009">
    <property type="entry name" value="Kinase-like_dom_sf"/>
</dbReference>
<reference evidence="1 2" key="1">
    <citation type="submission" date="2016-03" db="EMBL/GenBank/DDBJ databases">
        <title>Comparative genomics of Rickettsiella.</title>
        <authorList>
            <person name="Chandler C."/>
            <person name="Wang Y."/>
        </authorList>
    </citation>
    <scope>NUCLEOTIDE SEQUENCE [LARGE SCALE GENOMIC DNA]</scope>
    <source>
        <strain evidence="1 2">RCFS May 2013</strain>
    </source>
</reference>
<evidence type="ECO:0008006" key="3">
    <source>
        <dbReference type="Google" id="ProtNLM"/>
    </source>
</evidence>